<feature type="transmembrane region" description="Helical" evidence="1">
    <location>
        <begin position="192"/>
        <end position="212"/>
    </location>
</feature>
<accession>A0A7K1TY91</accession>
<keyword evidence="4" id="KW-1185">Reference proteome</keyword>
<feature type="transmembrane region" description="Helical" evidence="1">
    <location>
        <begin position="44"/>
        <end position="65"/>
    </location>
</feature>
<feature type="transmembrane region" description="Helical" evidence="1">
    <location>
        <begin position="128"/>
        <end position="147"/>
    </location>
</feature>
<dbReference type="PANTHER" id="PTHR42208:SF1">
    <property type="entry name" value="HEAVY METAL TRANSPORTER"/>
    <property type="match status" value="1"/>
</dbReference>
<dbReference type="EMBL" id="WRXN01000001">
    <property type="protein sequence ID" value="MVT07077.1"/>
    <property type="molecule type" value="Genomic_DNA"/>
</dbReference>
<dbReference type="Pfam" id="PF13386">
    <property type="entry name" value="DsbD_2"/>
    <property type="match status" value="1"/>
</dbReference>
<feature type="transmembrane region" description="Helical" evidence="1">
    <location>
        <begin position="6"/>
        <end position="32"/>
    </location>
</feature>
<feature type="transmembrane region" description="Helical" evidence="1">
    <location>
        <begin position="159"/>
        <end position="180"/>
    </location>
</feature>
<organism evidence="3 4">
    <name type="scientific">Chitinophaga tropicalis</name>
    <dbReference type="NCBI Taxonomy" id="2683588"/>
    <lineage>
        <taxon>Bacteria</taxon>
        <taxon>Pseudomonadati</taxon>
        <taxon>Bacteroidota</taxon>
        <taxon>Chitinophagia</taxon>
        <taxon>Chitinophagales</taxon>
        <taxon>Chitinophagaceae</taxon>
        <taxon>Chitinophaga</taxon>
    </lineage>
</organism>
<evidence type="ECO:0000313" key="4">
    <source>
        <dbReference type="Proteomes" id="UP000461730"/>
    </source>
</evidence>
<protein>
    <submittedName>
        <fullName evidence="3">Sulfite exporter TauE/SafE family protein</fullName>
    </submittedName>
</protein>
<comment type="caution">
    <text evidence="3">The sequence shown here is derived from an EMBL/GenBank/DDBJ whole genome shotgun (WGS) entry which is preliminary data.</text>
</comment>
<keyword evidence="1" id="KW-1133">Transmembrane helix</keyword>
<dbReference type="RefSeq" id="WP_157304455.1">
    <property type="nucleotide sequence ID" value="NZ_WRXN01000001.1"/>
</dbReference>
<keyword evidence="1" id="KW-0812">Transmembrane</keyword>
<sequence>MLLTLLYALSLGFIGSFHCIGMCGPIALTLPVRHLSGVRQQAGILLYNAGRITTYAALGCVSGWLGRQFFLGGLQQGLSVALGCGLLLIIILQYGVRSTRFPFKTSFYTKPVKDLLGQLLRKQQLRTLYTIGILNGLLPCGLVYFAITGAVATGNIWQGALFMAAFGTGTLPAMVAISWFNDLISINVRNRLRRCIPFAVGIMAMMLIMRGLNLGIPYLSPSIPSQNEKVTEHCYKPS</sequence>
<gene>
    <name evidence="3" type="ORF">GO493_02305</name>
</gene>
<dbReference type="InterPro" id="IPR039447">
    <property type="entry name" value="UreH-like_TM_dom"/>
</dbReference>
<proteinExistence type="predicted"/>
<evidence type="ECO:0000259" key="2">
    <source>
        <dbReference type="Pfam" id="PF13386"/>
    </source>
</evidence>
<feature type="transmembrane region" description="Helical" evidence="1">
    <location>
        <begin position="77"/>
        <end position="96"/>
    </location>
</feature>
<name>A0A7K1TY91_9BACT</name>
<reference evidence="3 4" key="1">
    <citation type="submission" date="2019-12" db="EMBL/GenBank/DDBJ databases">
        <title>Chitinophaga sp. strain ysch24 (GDMCC 1.1355), whole genome shotgun sequence.</title>
        <authorList>
            <person name="Zhang X."/>
        </authorList>
    </citation>
    <scope>NUCLEOTIDE SEQUENCE [LARGE SCALE GENOMIC DNA]</scope>
    <source>
        <strain evidence="4">ysch24</strain>
    </source>
</reference>
<evidence type="ECO:0000256" key="1">
    <source>
        <dbReference type="SAM" id="Phobius"/>
    </source>
</evidence>
<dbReference type="PANTHER" id="PTHR42208">
    <property type="entry name" value="HEAVY METAL TRANSPORTER-RELATED"/>
    <property type="match status" value="1"/>
</dbReference>
<feature type="domain" description="Urease accessory protein UreH-like transmembrane" evidence="2">
    <location>
        <begin position="8"/>
        <end position="204"/>
    </location>
</feature>
<dbReference type="Proteomes" id="UP000461730">
    <property type="component" value="Unassembled WGS sequence"/>
</dbReference>
<evidence type="ECO:0000313" key="3">
    <source>
        <dbReference type="EMBL" id="MVT07077.1"/>
    </source>
</evidence>
<dbReference type="AlphaFoldDB" id="A0A7K1TY91"/>
<keyword evidence="1" id="KW-0472">Membrane</keyword>